<evidence type="ECO:0000313" key="5">
    <source>
        <dbReference type="EMBL" id="GJT99695.1"/>
    </source>
</evidence>
<dbReference type="EMBL" id="BQNB010020794">
    <property type="protein sequence ID" value="GJT99695.1"/>
    <property type="molecule type" value="Genomic_DNA"/>
</dbReference>
<keyword evidence="1" id="KW-0479">Metal-binding</keyword>
<keyword evidence="5" id="KW-0695">RNA-directed DNA polymerase</keyword>
<keyword evidence="5" id="KW-0548">Nucleotidyltransferase</keyword>
<dbReference type="SUPFAM" id="SSF57756">
    <property type="entry name" value="Retrovirus zinc finger-like domains"/>
    <property type="match status" value="1"/>
</dbReference>
<keyword evidence="1" id="KW-0863">Zinc-finger</keyword>
<keyword evidence="6" id="KW-1185">Reference proteome</keyword>
<accession>A0ABQ5IHM8</accession>
<dbReference type="SMART" id="SM00343">
    <property type="entry name" value="ZnF_C2HC"/>
    <property type="match status" value="2"/>
</dbReference>
<dbReference type="InterPro" id="IPR001878">
    <property type="entry name" value="Znf_CCHC"/>
</dbReference>
<dbReference type="GO" id="GO:0003964">
    <property type="term" value="F:RNA-directed DNA polymerase activity"/>
    <property type="evidence" value="ECO:0007669"/>
    <property type="project" value="UniProtKB-KW"/>
</dbReference>
<reference evidence="5" key="1">
    <citation type="journal article" date="2022" name="Int. J. Mol. Sci.">
        <title>Draft Genome of Tanacetum Coccineum: Genomic Comparison of Closely Related Tanacetum-Family Plants.</title>
        <authorList>
            <person name="Yamashiro T."/>
            <person name="Shiraishi A."/>
            <person name="Nakayama K."/>
            <person name="Satake H."/>
        </authorList>
    </citation>
    <scope>NUCLEOTIDE SEQUENCE</scope>
</reference>
<evidence type="ECO:0000256" key="1">
    <source>
        <dbReference type="PROSITE-ProRule" id="PRU00047"/>
    </source>
</evidence>
<proteinExistence type="predicted"/>
<name>A0ABQ5IHM8_9ASTR</name>
<dbReference type="PROSITE" id="PS50158">
    <property type="entry name" value="ZF_CCHC"/>
    <property type="match status" value="1"/>
</dbReference>
<organism evidence="5 6">
    <name type="scientific">Tanacetum coccineum</name>
    <dbReference type="NCBI Taxonomy" id="301880"/>
    <lineage>
        <taxon>Eukaryota</taxon>
        <taxon>Viridiplantae</taxon>
        <taxon>Streptophyta</taxon>
        <taxon>Embryophyta</taxon>
        <taxon>Tracheophyta</taxon>
        <taxon>Spermatophyta</taxon>
        <taxon>Magnoliopsida</taxon>
        <taxon>eudicotyledons</taxon>
        <taxon>Gunneridae</taxon>
        <taxon>Pentapetalae</taxon>
        <taxon>asterids</taxon>
        <taxon>campanulids</taxon>
        <taxon>Asterales</taxon>
        <taxon>Asteraceae</taxon>
        <taxon>Asteroideae</taxon>
        <taxon>Anthemideae</taxon>
        <taxon>Anthemidinae</taxon>
        <taxon>Tanacetum</taxon>
    </lineage>
</organism>
<gene>
    <name evidence="5" type="ORF">Tco_1110034</name>
</gene>
<evidence type="ECO:0000259" key="4">
    <source>
        <dbReference type="PROSITE" id="PS50158"/>
    </source>
</evidence>
<dbReference type="Pfam" id="PF00098">
    <property type="entry name" value="zf-CCHC"/>
    <property type="match status" value="1"/>
</dbReference>
<keyword evidence="2" id="KW-0175">Coiled coil</keyword>
<dbReference type="Proteomes" id="UP001151760">
    <property type="component" value="Unassembled WGS sequence"/>
</dbReference>
<feature type="region of interest" description="Disordered" evidence="3">
    <location>
        <begin position="33"/>
        <end position="55"/>
    </location>
</feature>
<comment type="caution">
    <text evidence="5">The sequence shown here is derived from an EMBL/GenBank/DDBJ whole genome shotgun (WGS) entry which is preliminary data.</text>
</comment>
<feature type="domain" description="CCHC-type" evidence="4">
    <location>
        <begin position="163"/>
        <end position="177"/>
    </location>
</feature>
<dbReference type="InterPro" id="IPR036875">
    <property type="entry name" value="Znf_CCHC_sf"/>
</dbReference>
<evidence type="ECO:0000256" key="3">
    <source>
        <dbReference type="SAM" id="MobiDB-lite"/>
    </source>
</evidence>
<evidence type="ECO:0000313" key="6">
    <source>
        <dbReference type="Proteomes" id="UP001151760"/>
    </source>
</evidence>
<keyword evidence="5" id="KW-0808">Transferase</keyword>
<feature type="compositionally biased region" description="Gly residues" evidence="3">
    <location>
        <begin position="38"/>
        <end position="51"/>
    </location>
</feature>
<keyword evidence="1" id="KW-0862">Zinc</keyword>
<protein>
    <submittedName>
        <fullName evidence="5">Reverse transcriptase domain-containing protein</fullName>
    </submittedName>
</protein>
<dbReference type="Gene3D" id="4.10.60.10">
    <property type="entry name" value="Zinc finger, CCHC-type"/>
    <property type="match status" value="1"/>
</dbReference>
<reference evidence="5" key="2">
    <citation type="submission" date="2022-01" db="EMBL/GenBank/DDBJ databases">
        <authorList>
            <person name="Yamashiro T."/>
            <person name="Shiraishi A."/>
            <person name="Satake H."/>
            <person name="Nakayama K."/>
        </authorList>
    </citation>
    <scope>NUCLEOTIDE SEQUENCE</scope>
</reference>
<feature type="coiled-coil region" evidence="2">
    <location>
        <begin position="112"/>
        <end position="139"/>
    </location>
</feature>
<sequence length="522" mass="61113">MPVTRQGMTIDAIEELIAQRVADALATYETNRNIRNGNGNGSGSQSDGGSGSRRTVHTARGCTYKEFLNCQPLNFKVKYATCTLLNSALTWWNSYVRTAGHDAAYEMSWMDLIKMMIKANCLRNEIHKLESKLMVLGEEDKVERYVWGLPDSIQGNVTFAVPCTNCKKVGHLARDCRVTTAVVDERAHVANQRTLTCFEYGNQGHYRSECPELKNQNRRNQTGNGEARGRVKDDAMLRVVIIEQLVKVREKNVFWSINEEVQQSLLNLTSILARMEGITIDEYLTIKDKKMAKRSMNSSFEKLWYLADEDDEEETYVEYKVFDLPKIDVDLFTCDTPLKAIFDEFSRLSSKEDDLFAYEVGVLEDSYFPCVEQPYDDLENVNLDIYELRQCYDKNERIFTEAVILINNKLNALWLYWIRGDDEEVLTDDEFSDLEEENLREGLNTYEDYKNIWYYEWNNEVPWVDKKPWLEDGIWREPIDDICHECKPFRFKSRHVEWPTYNWREDRYCNRGDLPRMIRVGK</sequence>
<evidence type="ECO:0000256" key="2">
    <source>
        <dbReference type="SAM" id="Coils"/>
    </source>
</evidence>